<dbReference type="EMBL" id="M27664">
    <property type="protein sequence ID" value="AAA48621.1"/>
    <property type="molecule type" value="mRNA"/>
</dbReference>
<name>Q31402_CHICK</name>
<reference evidence="1" key="1">
    <citation type="journal article" date="1989" name="Immunogenetics">
        <title>B-G cDNA clones have multiple small repeats and hybridize to both chicken MHC regions.</title>
        <authorList>
            <person name="Kaufman J."/>
            <person name="Salomonsen J."/>
            <person name="Skjodt K."/>
        </authorList>
    </citation>
    <scope>NUCLEOTIDE SEQUENCE</scope>
</reference>
<dbReference type="AlphaFoldDB" id="Q31402"/>
<sequence>RVSPWHQRGISSCPLCPFTALLFPFQWRKLQHWVSYIPQAKVLWVFPLEVISSDHPFCCVCFGIMLVKCLLGTKWSLATSQKKRFGVRVWELMAWKCVPSDHAFPLLLFPERKDAELAEQAALSKQRDAMLDKHVLKLEEKTDEVEN</sequence>
<proteinExistence type="evidence at transcript level"/>
<protein>
    <submittedName>
        <fullName evidence="1">Uncharacterized protein</fullName>
    </submittedName>
</protein>
<organism evidence="1">
    <name type="scientific">Gallus gallus</name>
    <name type="common">Chicken</name>
    <dbReference type="NCBI Taxonomy" id="9031"/>
    <lineage>
        <taxon>Eukaryota</taxon>
        <taxon>Metazoa</taxon>
        <taxon>Chordata</taxon>
        <taxon>Craniata</taxon>
        <taxon>Vertebrata</taxon>
        <taxon>Euteleostomi</taxon>
        <taxon>Archelosauria</taxon>
        <taxon>Archosauria</taxon>
        <taxon>Dinosauria</taxon>
        <taxon>Saurischia</taxon>
        <taxon>Theropoda</taxon>
        <taxon>Coelurosauria</taxon>
        <taxon>Aves</taxon>
        <taxon>Neognathae</taxon>
        <taxon>Galloanserae</taxon>
        <taxon>Galliformes</taxon>
        <taxon>Phasianidae</taxon>
        <taxon>Phasianinae</taxon>
        <taxon>Gallus</taxon>
    </lineage>
</organism>
<dbReference type="PIR" id="I50162">
    <property type="entry name" value="I50162"/>
</dbReference>
<evidence type="ECO:0000313" key="1">
    <source>
        <dbReference type="EMBL" id="AAA48621.1"/>
    </source>
</evidence>
<accession>Q31402</accession>
<feature type="non-terminal residue" evidence="1">
    <location>
        <position position="147"/>
    </location>
</feature>
<feature type="non-terminal residue" evidence="1">
    <location>
        <position position="1"/>
    </location>
</feature>